<dbReference type="PANTHER" id="PTHR35862">
    <property type="entry name" value="FELS-2 PROPHAGE PROTEIN"/>
    <property type="match status" value="1"/>
</dbReference>
<proteinExistence type="predicted"/>
<feature type="domain" description="Baseplate J-like central" evidence="1">
    <location>
        <begin position="137"/>
        <end position="208"/>
    </location>
</feature>
<dbReference type="Pfam" id="PF26078">
    <property type="entry name" value="Baseplate_J_M"/>
    <property type="match status" value="1"/>
</dbReference>
<dbReference type="InterPro" id="IPR058531">
    <property type="entry name" value="Baseplate_J_M"/>
</dbReference>
<dbReference type="RefSeq" id="WP_115662690.1">
    <property type="nucleotide sequence ID" value="NZ_LT991976.1"/>
</dbReference>
<dbReference type="InterPro" id="IPR052726">
    <property type="entry name" value="Phage_Baseplate_Hub"/>
</dbReference>
<dbReference type="EMBL" id="LT991976">
    <property type="protein sequence ID" value="SPK73055.1"/>
    <property type="molecule type" value="Genomic_DNA"/>
</dbReference>
<dbReference type="InterPro" id="IPR014507">
    <property type="entry name" value="Baseplate_assembly_J_pred"/>
</dbReference>
<dbReference type="AlphaFoldDB" id="A0A375IIL4"/>
<gene>
    <name evidence="2" type="primary">gpJ</name>
    <name evidence="2" type="ORF">CT19425_90159</name>
</gene>
<organism evidence="2 3">
    <name type="scientific">Cupriavidus taiwanensis</name>
    <dbReference type="NCBI Taxonomy" id="164546"/>
    <lineage>
        <taxon>Bacteria</taxon>
        <taxon>Pseudomonadati</taxon>
        <taxon>Pseudomonadota</taxon>
        <taxon>Betaproteobacteria</taxon>
        <taxon>Burkholderiales</taxon>
        <taxon>Burkholderiaceae</taxon>
        <taxon>Cupriavidus</taxon>
    </lineage>
</organism>
<dbReference type="PIRSF" id="PIRSF020481">
    <property type="entry name" value="BAP"/>
    <property type="match status" value="1"/>
</dbReference>
<accession>A0A375IIL4</accession>
<dbReference type="PANTHER" id="PTHR35862:SF1">
    <property type="entry name" value="FELS-2 PROPHAGE PROTEIN"/>
    <property type="match status" value="1"/>
</dbReference>
<reference evidence="2 3" key="1">
    <citation type="submission" date="2018-01" db="EMBL/GenBank/DDBJ databases">
        <authorList>
            <person name="Gaut B.S."/>
            <person name="Morton B.R."/>
            <person name="Clegg M.T."/>
            <person name="Duvall M.R."/>
        </authorList>
    </citation>
    <scope>NUCLEOTIDE SEQUENCE [LARGE SCALE GENOMIC DNA]</scope>
    <source>
        <strain evidence="2">Cupriavidus taiwanensis LMG 19425</strain>
    </source>
</reference>
<evidence type="ECO:0000259" key="1">
    <source>
        <dbReference type="Pfam" id="PF26078"/>
    </source>
</evidence>
<protein>
    <submittedName>
        <fullName evidence="2">Bacteriophage P2 Baseplate assembly protein GPJ</fullName>
    </submittedName>
</protein>
<evidence type="ECO:0000313" key="2">
    <source>
        <dbReference type="EMBL" id="SPK73055.1"/>
    </source>
</evidence>
<dbReference type="Proteomes" id="UP000255505">
    <property type="component" value="Chromosome I"/>
</dbReference>
<name>A0A375IIL4_9BURK</name>
<sequence>MTATPIDLSRLPPPNVVEPLDFETIFAERKAEFIALHPADEQADIAATLALESEPITKALQASAYRELGLRQRINEAARAVMLAYATKNDLEQLGALFGVPRLMISPADPENDIPAVMESDTDLRKRIQLAPQSFSVAGPEGAYRSHALGADGRVLDASATSPAPCEVLITVLSREGSGVASEEILTAVRNALGADDVRPLTDLVTVQSAEIVNWTLRAKLYTFPGPDSSVVLVEAGKRLEAYKEETHRLGREVTLSGLYSALHVEGVERVELLEPLANVAITRVQAPYCVSSTIEHGGVYG</sequence>
<evidence type="ECO:0000313" key="3">
    <source>
        <dbReference type="Proteomes" id="UP000255505"/>
    </source>
</evidence>